<keyword evidence="2" id="KW-1185">Reference proteome</keyword>
<name>A0ABX5XRF7_9BACT</name>
<accession>A0ABX5XRF7</accession>
<reference evidence="1 2" key="1">
    <citation type="submission" date="2019-02" db="EMBL/GenBank/DDBJ databases">
        <title>Deep-cultivation of Planctomycetes and their phenomic and genomic characterization uncovers novel biology.</title>
        <authorList>
            <person name="Wiegand S."/>
            <person name="Jogler M."/>
            <person name="Boedeker C."/>
            <person name="Pinto D."/>
            <person name="Vollmers J."/>
            <person name="Rivas-Marin E."/>
            <person name="Kohn T."/>
            <person name="Peeters S.H."/>
            <person name="Heuer A."/>
            <person name="Rast P."/>
            <person name="Oberbeckmann S."/>
            <person name="Bunk B."/>
            <person name="Jeske O."/>
            <person name="Meyerdierks A."/>
            <person name="Storesund J.E."/>
            <person name="Kallscheuer N."/>
            <person name="Luecker S."/>
            <person name="Lage O.M."/>
            <person name="Pohl T."/>
            <person name="Merkel B.J."/>
            <person name="Hornburger P."/>
            <person name="Mueller R.-W."/>
            <person name="Bruemmer F."/>
            <person name="Labrenz M."/>
            <person name="Spormann A.M."/>
            <person name="Op den Camp H."/>
            <person name="Overmann J."/>
            <person name="Amann R."/>
            <person name="Jetten M.S.M."/>
            <person name="Mascher T."/>
            <person name="Medema M.H."/>
            <person name="Devos D.P."/>
            <person name="Kaster A.-K."/>
            <person name="Ovreas L."/>
            <person name="Rohde M."/>
            <person name="Galperin M.Y."/>
            <person name="Jogler C."/>
        </authorList>
    </citation>
    <scope>NUCLEOTIDE SEQUENCE [LARGE SCALE GENOMIC DNA]</scope>
    <source>
        <strain evidence="1 2">TBK1r</strain>
    </source>
</reference>
<dbReference type="Proteomes" id="UP000318081">
    <property type="component" value="Chromosome"/>
</dbReference>
<proteinExistence type="predicted"/>
<gene>
    <name evidence="1" type="ORF">TBK1r_35340</name>
</gene>
<evidence type="ECO:0000313" key="2">
    <source>
        <dbReference type="Proteomes" id="UP000318081"/>
    </source>
</evidence>
<organism evidence="1 2">
    <name type="scientific">Stieleria magnilauensis</name>
    <dbReference type="NCBI Taxonomy" id="2527963"/>
    <lineage>
        <taxon>Bacteria</taxon>
        <taxon>Pseudomonadati</taxon>
        <taxon>Planctomycetota</taxon>
        <taxon>Planctomycetia</taxon>
        <taxon>Pirellulales</taxon>
        <taxon>Pirellulaceae</taxon>
        <taxon>Stieleria</taxon>
    </lineage>
</organism>
<protein>
    <submittedName>
        <fullName evidence="1">Uncharacterized protein</fullName>
    </submittedName>
</protein>
<dbReference type="EMBL" id="CP036432">
    <property type="protein sequence ID" value="QDV84583.1"/>
    <property type="molecule type" value="Genomic_DNA"/>
</dbReference>
<sequence>MVRETQQNVAAAAKKLYDEKLRKSLEQEHRDEFVAIEPVSGEYFLAKTLSEAIGAVRLKYPDRLAHALRVGHKSTLHFACKFDERNCRQRRSSSFDPASLVTCRIR</sequence>
<evidence type="ECO:0000313" key="1">
    <source>
        <dbReference type="EMBL" id="QDV84583.1"/>
    </source>
</evidence>